<reference evidence="2" key="1">
    <citation type="submission" date="2018-11" db="EMBL/GenBank/DDBJ databases">
        <authorList>
            <consortium name="Pathogen Informatics"/>
        </authorList>
    </citation>
    <scope>NUCLEOTIDE SEQUENCE</scope>
</reference>
<proteinExistence type="predicted"/>
<feature type="region of interest" description="Disordered" evidence="1">
    <location>
        <begin position="1"/>
        <end position="53"/>
    </location>
</feature>
<evidence type="ECO:0000313" key="2">
    <source>
        <dbReference type="EMBL" id="VEL21271.1"/>
    </source>
</evidence>
<evidence type="ECO:0000256" key="1">
    <source>
        <dbReference type="SAM" id="MobiDB-lite"/>
    </source>
</evidence>
<keyword evidence="3" id="KW-1185">Reference proteome</keyword>
<dbReference type="EMBL" id="CAAALY010050464">
    <property type="protein sequence ID" value="VEL21271.1"/>
    <property type="molecule type" value="Genomic_DNA"/>
</dbReference>
<protein>
    <submittedName>
        <fullName evidence="2">Uncharacterized protein</fullName>
    </submittedName>
</protein>
<name>A0A3S5AIS9_9PLAT</name>
<evidence type="ECO:0000313" key="3">
    <source>
        <dbReference type="Proteomes" id="UP000784294"/>
    </source>
</evidence>
<sequence>MTHESLAPFQRNRRRLPRKQRPHERSSKANRQLVKRNPPSFSGGTDHRISLSNTSTRNGKWSFVLTKLVKAELMKAKRRFIESDGGYDEVLMVQTTNFHRFPVRPNCDSLSANFSHEMQPLGKSFKPSCSSCIHWQTGRLFVVRPVHDTVEDELDAASEFPSDLWSKLCSHSGWVPDPNCPSPRKCLQPGLESEWSVQTAPIRSPSIPRADWSISANHGSLLKGQRQSHREKLSNHLSPAHECLG</sequence>
<gene>
    <name evidence="2" type="ORF">PXEA_LOCUS14711</name>
</gene>
<comment type="caution">
    <text evidence="2">The sequence shown here is derived from an EMBL/GenBank/DDBJ whole genome shotgun (WGS) entry which is preliminary data.</text>
</comment>
<feature type="compositionally biased region" description="Basic residues" evidence="1">
    <location>
        <begin position="11"/>
        <end position="22"/>
    </location>
</feature>
<accession>A0A3S5AIS9</accession>
<dbReference type="AlphaFoldDB" id="A0A3S5AIS9"/>
<organism evidence="2 3">
    <name type="scientific">Protopolystoma xenopodis</name>
    <dbReference type="NCBI Taxonomy" id="117903"/>
    <lineage>
        <taxon>Eukaryota</taxon>
        <taxon>Metazoa</taxon>
        <taxon>Spiralia</taxon>
        <taxon>Lophotrochozoa</taxon>
        <taxon>Platyhelminthes</taxon>
        <taxon>Monogenea</taxon>
        <taxon>Polyopisthocotylea</taxon>
        <taxon>Polystomatidea</taxon>
        <taxon>Polystomatidae</taxon>
        <taxon>Protopolystoma</taxon>
    </lineage>
</organism>
<feature type="region of interest" description="Disordered" evidence="1">
    <location>
        <begin position="221"/>
        <end position="245"/>
    </location>
</feature>
<dbReference type="Proteomes" id="UP000784294">
    <property type="component" value="Unassembled WGS sequence"/>
</dbReference>